<proteinExistence type="predicted"/>
<reference evidence="2 4" key="1">
    <citation type="journal article" date="2008" name="Science">
        <title>The Physcomitrella genome reveals evolutionary insights into the conquest of land by plants.</title>
        <authorList>
            <person name="Rensing S."/>
            <person name="Lang D."/>
            <person name="Zimmer A."/>
            <person name="Terry A."/>
            <person name="Salamov A."/>
            <person name="Shapiro H."/>
            <person name="Nishiyama T."/>
            <person name="Perroud P.-F."/>
            <person name="Lindquist E."/>
            <person name="Kamisugi Y."/>
            <person name="Tanahashi T."/>
            <person name="Sakakibara K."/>
            <person name="Fujita T."/>
            <person name="Oishi K."/>
            <person name="Shin-I T."/>
            <person name="Kuroki Y."/>
            <person name="Toyoda A."/>
            <person name="Suzuki Y."/>
            <person name="Hashimoto A."/>
            <person name="Yamaguchi K."/>
            <person name="Sugano A."/>
            <person name="Kohara Y."/>
            <person name="Fujiyama A."/>
            <person name="Anterola A."/>
            <person name="Aoki S."/>
            <person name="Ashton N."/>
            <person name="Barbazuk W.B."/>
            <person name="Barker E."/>
            <person name="Bennetzen J."/>
            <person name="Bezanilla M."/>
            <person name="Blankenship R."/>
            <person name="Cho S.H."/>
            <person name="Dutcher S."/>
            <person name="Estelle M."/>
            <person name="Fawcett J.A."/>
            <person name="Gundlach H."/>
            <person name="Hanada K."/>
            <person name="Heyl A."/>
            <person name="Hicks K.A."/>
            <person name="Hugh J."/>
            <person name="Lohr M."/>
            <person name="Mayer K."/>
            <person name="Melkozernov A."/>
            <person name="Murata T."/>
            <person name="Nelson D."/>
            <person name="Pils B."/>
            <person name="Prigge M."/>
            <person name="Reiss B."/>
            <person name="Renner T."/>
            <person name="Rombauts S."/>
            <person name="Rushton P."/>
            <person name="Sanderfoot A."/>
            <person name="Schween G."/>
            <person name="Shiu S.-H."/>
            <person name="Stueber K."/>
            <person name="Theodoulou F.L."/>
            <person name="Tu H."/>
            <person name="Van de Peer Y."/>
            <person name="Verrier P.J."/>
            <person name="Waters E."/>
            <person name="Wood A."/>
            <person name="Yang L."/>
            <person name="Cove D."/>
            <person name="Cuming A."/>
            <person name="Hasebe M."/>
            <person name="Lucas S."/>
            <person name="Mishler D.B."/>
            <person name="Reski R."/>
            <person name="Grigoriev I."/>
            <person name="Quatrano R.S."/>
            <person name="Boore J.L."/>
        </authorList>
    </citation>
    <scope>NUCLEOTIDE SEQUENCE [LARGE SCALE GENOMIC DNA]</scope>
    <source>
        <strain evidence="3 4">cv. Gransden 2004</strain>
    </source>
</reference>
<evidence type="ECO:0000313" key="2">
    <source>
        <dbReference type="EMBL" id="PNR35987.1"/>
    </source>
</evidence>
<evidence type="ECO:0000313" key="4">
    <source>
        <dbReference type="Proteomes" id="UP000006727"/>
    </source>
</evidence>
<gene>
    <name evidence="2" type="ORF">PHYPA_021837</name>
</gene>
<sequence>MSNPNHYMRRPKIKKNQNRKRKNRALSYQTPLLALEKMIPTTPLLHTMHINPNEQPTSASNEEELKTAATNTPIRHSRTLIQNKDEDGKANSYLPRYHRMQRRRATADASGHQRRHGTAKTKGKREEQRAQSAAMEIRRACELQH</sequence>
<dbReference type="EnsemblPlants" id="Pp3c17_9101V3.1">
    <property type="protein sequence ID" value="PAC:32906482.CDS.1"/>
    <property type="gene ID" value="Pp3c17_9101"/>
</dbReference>
<dbReference type="Gramene" id="Pp3c17_9101V3.1">
    <property type="protein sequence ID" value="PAC:32906482.CDS.1"/>
    <property type="gene ID" value="Pp3c17_9101"/>
</dbReference>
<keyword evidence="4" id="KW-1185">Reference proteome</keyword>
<feature type="compositionally biased region" description="Basic residues" evidence="1">
    <location>
        <begin position="7"/>
        <end position="24"/>
    </location>
</feature>
<reference evidence="2 4" key="2">
    <citation type="journal article" date="2018" name="Plant J.">
        <title>The Physcomitrella patens chromosome-scale assembly reveals moss genome structure and evolution.</title>
        <authorList>
            <person name="Lang D."/>
            <person name="Ullrich K.K."/>
            <person name="Murat F."/>
            <person name="Fuchs J."/>
            <person name="Jenkins J."/>
            <person name="Haas F.B."/>
            <person name="Piednoel M."/>
            <person name="Gundlach H."/>
            <person name="Van Bel M."/>
            <person name="Meyberg R."/>
            <person name="Vives C."/>
            <person name="Morata J."/>
            <person name="Symeonidi A."/>
            <person name="Hiss M."/>
            <person name="Muchero W."/>
            <person name="Kamisugi Y."/>
            <person name="Saleh O."/>
            <person name="Blanc G."/>
            <person name="Decker E.L."/>
            <person name="van Gessel N."/>
            <person name="Grimwood J."/>
            <person name="Hayes R.D."/>
            <person name="Graham S.W."/>
            <person name="Gunter L.E."/>
            <person name="McDaniel S.F."/>
            <person name="Hoernstein S.N.W."/>
            <person name="Larsson A."/>
            <person name="Li F.W."/>
            <person name="Perroud P.F."/>
            <person name="Phillips J."/>
            <person name="Ranjan P."/>
            <person name="Rokshar D.S."/>
            <person name="Rothfels C.J."/>
            <person name="Schneider L."/>
            <person name="Shu S."/>
            <person name="Stevenson D.W."/>
            <person name="Thummler F."/>
            <person name="Tillich M."/>
            <person name="Villarreal Aguilar J.C."/>
            <person name="Widiez T."/>
            <person name="Wong G.K."/>
            <person name="Wymore A."/>
            <person name="Zhang Y."/>
            <person name="Zimmer A.D."/>
            <person name="Quatrano R.S."/>
            <person name="Mayer K.F.X."/>
            <person name="Goodstein D."/>
            <person name="Casacuberta J.M."/>
            <person name="Vandepoele K."/>
            <person name="Reski R."/>
            <person name="Cuming A.C."/>
            <person name="Tuskan G.A."/>
            <person name="Maumus F."/>
            <person name="Salse J."/>
            <person name="Schmutz J."/>
            <person name="Rensing S.A."/>
        </authorList>
    </citation>
    <scope>NUCLEOTIDE SEQUENCE [LARGE SCALE GENOMIC DNA]</scope>
    <source>
        <strain evidence="3 4">cv. Gransden 2004</strain>
    </source>
</reference>
<evidence type="ECO:0000313" key="3">
    <source>
        <dbReference type="EnsemblPlants" id="PAC:32906482.CDS.1"/>
    </source>
</evidence>
<accession>A0A2K1J381</accession>
<feature type="compositionally biased region" description="Basic and acidic residues" evidence="1">
    <location>
        <begin position="136"/>
        <end position="145"/>
    </location>
</feature>
<dbReference type="EMBL" id="ABEU02000017">
    <property type="protein sequence ID" value="PNR35987.1"/>
    <property type="molecule type" value="Genomic_DNA"/>
</dbReference>
<dbReference type="InParanoid" id="A0A2K1J381"/>
<feature type="compositionally biased region" description="Polar residues" evidence="1">
    <location>
        <begin position="68"/>
        <end position="82"/>
    </location>
</feature>
<feature type="compositionally biased region" description="Polar residues" evidence="1">
    <location>
        <begin position="50"/>
        <end position="60"/>
    </location>
</feature>
<protein>
    <submittedName>
        <fullName evidence="2 3">Uncharacterized protein</fullName>
    </submittedName>
</protein>
<name>A0A2K1J381_PHYPA</name>
<feature type="region of interest" description="Disordered" evidence="1">
    <location>
        <begin position="1"/>
        <end position="24"/>
    </location>
</feature>
<organism evidence="2">
    <name type="scientific">Physcomitrium patens</name>
    <name type="common">Spreading-leaved earth moss</name>
    <name type="synonym">Physcomitrella patens</name>
    <dbReference type="NCBI Taxonomy" id="3218"/>
    <lineage>
        <taxon>Eukaryota</taxon>
        <taxon>Viridiplantae</taxon>
        <taxon>Streptophyta</taxon>
        <taxon>Embryophyta</taxon>
        <taxon>Bryophyta</taxon>
        <taxon>Bryophytina</taxon>
        <taxon>Bryopsida</taxon>
        <taxon>Funariidae</taxon>
        <taxon>Funariales</taxon>
        <taxon>Funariaceae</taxon>
        <taxon>Physcomitrium</taxon>
    </lineage>
</organism>
<dbReference type="Proteomes" id="UP000006727">
    <property type="component" value="Chromosome 17"/>
</dbReference>
<feature type="region of interest" description="Disordered" evidence="1">
    <location>
        <begin position="47"/>
        <end position="145"/>
    </location>
</feature>
<dbReference type="AlphaFoldDB" id="A0A2K1J381"/>
<evidence type="ECO:0000256" key="1">
    <source>
        <dbReference type="SAM" id="MobiDB-lite"/>
    </source>
</evidence>
<feature type="compositionally biased region" description="Basic residues" evidence="1">
    <location>
        <begin position="112"/>
        <end position="123"/>
    </location>
</feature>
<reference evidence="3" key="3">
    <citation type="submission" date="2020-12" db="UniProtKB">
        <authorList>
            <consortium name="EnsemblPlants"/>
        </authorList>
    </citation>
    <scope>IDENTIFICATION</scope>
</reference>